<accession>A0ACA9LSG0</accession>
<sequence length="63" mass="6432">MIGFRPKSISKHSTAARVMSLHEGNTPSGGIVANSQSAGATGFDFVGNTFATLAADVIPDLVI</sequence>
<proteinExistence type="predicted"/>
<feature type="non-terminal residue" evidence="1">
    <location>
        <position position="1"/>
    </location>
</feature>
<name>A0ACA9LSG0_9GLOM</name>
<keyword evidence="2" id="KW-1185">Reference proteome</keyword>
<comment type="caution">
    <text evidence="1">The sequence shown here is derived from an EMBL/GenBank/DDBJ whole genome shotgun (WGS) entry which is preliminary data.</text>
</comment>
<protein>
    <submittedName>
        <fullName evidence="1">16250_t:CDS:1</fullName>
    </submittedName>
</protein>
<organism evidence="1 2">
    <name type="scientific">Racocetra persica</name>
    <dbReference type="NCBI Taxonomy" id="160502"/>
    <lineage>
        <taxon>Eukaryota</taxon>
        <taxon>Fungi</taxon>
        <taxon>Fungi incertae sedis</taxon>
        <taxon>Mucoromycota</taxon>
        <taxon>Glomeromycotina</taxon>
        <taxon>Glomeromycetes</taxon>
        <taxon>Diversisporales</taxon>
        <taxon>Gigasporaceae</taxon>
        <taxon>Racocetra</taxon>
    </lineage>
</organism>
<gene>
    <name evidence="1" type="ORF">RPERSI_LOCUS3842</name>
</gene>
<evidence type="ECO:0000313" key="1">
    <source>
        <dbReference type="EMBL" id="CAG8548142.1"/>
    </source>
</evidence>
<evidence type="ECO:0000313" key="2">
    <source>
        <dbReference type="Proteomes" id="UP000789920"/>
    </source>
</evidence>
<reference evidence="1" key="1">
    <citation type="submission" date="2021-06" db="EMBL/GenBank/DDBJ databases">
        <authorList>
            <person name="Kallberg Y."/>
            <person name="Tangrot J."/>
            <person name="Rosling A."/>
        </authorList>
    </citation>
    <scope>NUCLEOTIDE SEQUENCE</scope>
    <source>
        <strain evidence="1">MA461A</strain>
    </source>
</reference>
<dbReference type="Proteomes" id="UP000789920">
    <property type="component" value="Unassembled WGS sequence"/>
</dbReference>
<dbReference type="EMBL" id="CAJVQC010005019">
    <property type="protein sequence ID" value="CAG8548142.1"/>
    <property type="molecule type" value="Genomic_DNA"/>
</dbReference>